<dbReference type="KEGG" id="cte:CT2231"/>
<dbReference type="EnsemblBacteria" id="AAM73447">
    <property type="protein sequence ID" value="AAM73447"/>
    <property type="gene ID" value="CT2231"/>
</dbReference>
<reference evidence="1 2" key="1">
    <citation type="journal article" date="2002" name="Proc. Natl. Acad. Sci. U.S.A.">
        <title>The complete genome sequence of Chlorobium tepidum TLS, a photosynthetic, anaerobic, green-sulfur bacterium.</title>
        <authorList>
            <person name="Eisen J.A."/>
            <person name="Nelson K.E."/>
            <person name="Paulsen I.T."/>
            <person name="Heidelberg J.F."/>
            <person name="Wu M."/>
            <person name="Dodson R.J."/>
            <person name="Deboy R."/>
            <person name="Gwinn M.L."/>
            <person name="Nelson W.C."/>
            <person name="Haft D.H."/>
            <person name="Hickey E.K."/>
            <person name="Peterson J.D."/>
            <person name="Durkin A.S."/>
            <person name="Kolonay J.L."/>
            <person name="Yang F."/>
            <person name="Holt I."/>
            <person name="Umayam L.A."/>
            <person name="Mason T."/>
            <person name="Brenner M."/>
            <person name="Shea T.P."/>
            <person name="Parksey D."/>
            <person name="Nierman W.C."/>
            <person name="Feldblyum T.V."/>
            <person name="Hansen C.L."/>
            <person name="Craven M.B."/>
            <person name="Radune D."/>
            <person name="Vamathevan J."/>
            <person name="Khouri H."/>
            <person name="White O."/>
            <person name="Gruber T.M."/>
            <person name="Ketchum K.A."/>
            <person name="Venter J.C."/>
            <person name="Tettelin H."/>
            <person name="Bryant D.A."/>
            <person name="Fraser C.M."/>
        </authorList>
    </citation>
    <scope>NUCLEOTIDE SEQUENCE [LARGE SCALE GENOMIC DNA]</scope>
    <source>
        <strain evidence="2">ATCC 49652 / DSM 12025 / NBRC 103806 / TLS</strain>
    </source>
</reference>
<dbReference type="AlphaFoldDB" id="Q8KAD2"/>
<protein>
    <submittedName>
        <fullName evidence="1">Uncharacterized protein</fullName>
    </submittedName>
</protein>
<sequence>MLWASRKTECAGRPVSLASLNRLLRFSLKPVQNRSCSFSRISRRWRFRPGREMTIMRITVR</sequence>
<dbReference type="EMBL" id="AE006470">
    <property type="protein sequence ID" value="AAM73447.1"/>
    <property type="molecule type" value="Genomic_DNA"/>
</dbReference>
<dbReference type="STRING" id="194439.CT2231"/>
<evidence type="ECO:0000313" key="1">
    <source>
        <dbReference type="EMBL" id="AAM73447.1"/>
    </source>
</evidence>
<dbReference type="HOGENOM" id="CLU_2914052_0_0_10"/>
<proteinExistence type="predicted"/>
<organism evidence="1 2">
    <name type="scientific">Chlorobaculum tepidum (strain ATCC 49652 / DSM 12025 / NBRC 103806 / TLS)</name>
    <name type="common">Chlorobium tepidum</name>
    <dbReference type="NCBI Taxonomy" id="194439"/>
    <lineage>
        <taxon>Bacteria</taxon>
        <taxon>Pseudomonadati</taxon>
        <taxon>Chlorobiota</taxon>
        <taxon>Chlorobiia</taxon>
        <taxon>Chlorobiales</taxon>
        <taxon>Chlorobiaceae</taxon>
        <taxon>Chlorobaculum</taxon>
    </lineage>
</organism>
<keyword evidence="2" id="KW-1185">Reference proteome</keyword>
<gene>
    <name evidence="1" type="ordered locus">CT2231</name>
</gene>
<evidence type="ECO:0000313" key="2">
    <source>
        <dbReference type="Proteomes" id="UP000001007"/>
    </source>
</evidence>
<dbReference type="Proteomes" id="UP000001007">
    <property type="component" value="Chromosome"/>
</dbReference>
<accession>Q8KAD2</accession>
<name>Q8KAD2_CHLTE</name>